<keyword evidence="4" id="KW-1185">Reference proteome</keyword>
<feature type="domain" description="BRCT" evidence="2">
    <location>
        <begin position="643"/>
        <end position="704"/>
    </location>
</feature>
<dbReference type="CDD" id="cd18432">
    <property type="entry name" value="BRCT_PAXIP1_rpt6_like"/>
    <property type="match status" value="1"/>
</dbReference>
<protein>
    <recommendedName>
        <fullName evidence="2">BRCT domain-containing protein</fullName>
    </recommendedName>
</protein>
<proteinExistence type="predicted"/>
<evidence type="ECO:0000259" key="2">
    <source>
        <dbReference type="PROSITE" id="PS50172"/>
    </source>
</evidence>
<dbReference type="PANTHER" id="PTHR47667">
    <property type="entry name" value="REGULATOR OF TY1 TRANSPOSITION PROTEIN 107"/>
    <property type="match status" value="1"/>
</dbReference>
<feature type="domain" description="BRCT" evidence="2">
    <location>
        <begin position="8"/>
        <end position="88"/>
    </location>
</feature>
<gene>
    <name evidence="3" type="ORF">BCR36DRAFT_410986</name>
</gene>
<dbReference type="Proteomes" id="UP000193719">
    <property type="component" value="Unassembled WGS sequence"/>
</dbReference>
<dbReference type="InterPro" id="IPR036420">
    <property type="entry name" value="BRCT_dom_sf"/>
</dbReference>
<dbReference type="Pfam" id="PF16770">
    <property type="entry name" value="RTT107_BRCT_5"/>
    <property type="match status" value="1"/>
</dbReference>
<organism evidence="3 4">
    <name type="scientific">Piromyces finnis</name>
    <dbReference type="NCBI Taxonomy" id="1754191"/>
    <lineage>
        <taxon>Eukaryota</taxon>
        <taxon>Fungi</taxon>
        <taxon>Fungi incertae sedis</taxon>
        <taxon>Chytridiomycota</taxon>
        <taxon>Chytridiomycota incertae sedis</taxon>
        <taxon>Neocallimastigomycetes</taxon>
        <taxon>Neocallimastigales</taxon>
        <taxon>Neocallimastigaceae</taxon>
        <taxon>Piromyces</taxon>
    </lineage>
</organism>
<dbReference type="Gene3D" id="3.40.50.10190">
    <property type="entry name" value="BRCT domain"/>
    <property type="match status" value="5"/>
</dbReference>
<comment type="caution">
    <text evidence="3">The sequence shown here is derived from an EMBL/GenBank/DDBJ whole genome shotgun (WGS) entry which is preliminary data.</text>
</comment>
<reference evidence="3 4" key="2">
    <citation type="submission" date="2016-08" db="EMBL/GenBank/DDBJ databases">
        <title>Pervasive Adenine N6-methylation of Active Genes in Fungi.</title>
        <authorList>
            <consortium name="DOE Joint Genome Institute"/>
            <person name="Mondo S.J."/>
            <person name="Dannebaum R.O."/>
            <person name="Kuo R.C."/>
            <person name="Labutti K."/>
            <person name="Haridas S."/>
            <person name="Kuo A."/>
            <person name="Salamov A."/>
            <person name="Ahrendt S.R."/>
            <person name="Lipzen A."/>
            <person name="Sullivan W."/>
            <person name="Andreopoulos W.B."/>
            <person name="Clum A."/>
            <person name="Lindquist E."/>
            <person name="Daum C."/>
            <person name="Ramamoorthy G.K."/>
            <person name="Gryganskyi A."/>
            <person name="Culley D."/>
            <person name="Magnuson J.K."/>
            <person name="James T.Y."/>
            <person name="O'Malley M.A."/>
            <person name="Stajich J.E."/>
            <person name="Spatafora J.W."/>
            <person name="Visel A."/>
            <person name="Grigoriev I.V."/>
        </authorList>
    </citation>
    <scope>NUCLEOTIDE SEQUENCE [LARGE SCALE GENOMIC DNA]</scope>
    <source>
        <strain evidence="4">finn</strain>
    </source>
</reference>
<evidence type="ECO:0000313" key="4">
    <source>
        <dbReference type="Proteomes" id="UP000193719"/>
    </source>
</evidence>
<dbReference type="PROSITE" id="PS50172">
    <property type="entry name" value="BRCT"/>
    <property type="match status" value="5"/>
</dbReference>
<feature type="compositionally biased region" description="Basic and acidic residues" evidence="1">
    <location>
        <begin position="549"/>
        <end position="560"/>
    </location>
</feature>
<dbReference type="AlphaFoldDB" id="A0A1Y1VFW1"/>
<accession>A0A1Y1VFW1</accession>
<name>A0A1Y1VFW1_9FUNG</name>
<dbReference type="STRING" id="1754191.A0A1Y1VFW1"/>
<dbReference type="PANTHER" id="PTHR47667:SF1">
    <property type="entry name" value="REGULATOR OF TY1 TRANSPOSITION PROTEIN 107"/>
    <property type="match status" value="1"/>
</dbReference>
<feature type="domain" description="BRCT" evidence="2">
    <location>
        <begin position="213"/>
        <end position="305"/>
    </location>
</feature>
<feature type="domain" description="BRCT" evidence="2">
    <location>
        <begin position="317"/>
        <end position="390"/>
    </location>
</feature>
<sequence length="825" mass="95245">MDNNFKLPELQLFSNLNIYLDESNSFTLNYKLKEKLIKEGANIVDTVNIDKNKILNYYITNDINHELKSITNFNIVTPSWVDISIKTNIVQNPIYFSPDLSLFFSGVIATAIGIDERDCKEIYSSIETFGGQWSPTYKKGVTHVITLFDSINIKDSDEDVKIILPHWFEDCVKLKRKIPEKIYLHPNPILLQFSTKDINELYFKEQAIEFIEPTYPYLKDKKLYIDPDIKKNGEFEKCSNLLKESGVKTLDNNSIDQSDYIVLKNKNNINYIKNKSIKDIPIVTEFWLYDVLRQKRIIRPYSKLCYSFLEFLDLPKMENFTITITNYHGQARKYIIQLIYALGAKFTSNMTTDNTHIICGECTGKKYEKAVEWNIEIVNHLWLEDCYRNRCVQAITKPIYTYYPPQLNAIVGNIFVEWNNHQHIVYLFQQGLTSSSSSVTPPTKIINDEIPKKYDNGHLEENRKKKKNTILQYETHPAISPQPFKNTKLIPEEKSLDSMTYDSTSLIKTSLSKKNKLSQMPGKGKNQAQDKLATKKIASNKNLSDENNSMDHQKEEENGEIRGGSKKRKNSVDEALNKKLKKKENIISTENPIIINSDENTNKNNSISNTNSKDFSSIPTSKDKIFNVMFTGTKPTEQDIKKIKSLGGNVVKNINTCTHLLSKKIAKTEKFLIGISLCKHIIHYDWLSYSYLAGRMLDESFFPLKDELNEKEFSFSLQESLKRSQQKKLLENLTFIVTPNAFPSLSVLSRIISSAGGKINQENYLNNPNNIPKDNIIISSTQDKNLWSFYRSAGFKIYNVEFLLIGILRQYLSFKNKTFIFSDEI</sequence>
<feature type="region of interest" description="Disordered" evidence="1">
    <location>
        <begin position="535"/>
        <end position="572"/>
    </location>
</feature>
<dbReference type="Pfam" id="PF16589">
    <property type="entry name" value="BRCT_2"/>
    <property type="match status" value="1"/>
</dbReference>
<dbReference type="SUPFAM" id="SSF52113">
    <property type="entry name" value="BRCT domain"/>
    <property type="match status" value="4"/>
</dbReference>
<evidence type="ECO:0000313" key="3">
    <source>
        <dbReference type="EMBL" id="ORX53841.1"/>
    </source>
</evidence>
<feature type="domain" description="BRCT" evidence="2">
    <location>
        <begin position="99"/>
        <end position="185"/>
    </location>
</feature>
<dbReference type="EMBL" id="MCFH01000012">
    <property type="protein sequence ID" value="ORX53841.1"/>
    <property type="molecule type" value="Genomic_DNA"/>
</dbReference>
<dbReference type="Pfam" id="PF12738">
    <property type="entry name" value="PTCB-BRCT"/>
    <property type="match status" value="1"/>
</dbReference>
<feature type="compositionally biased region" description="Polar residues" evidence="1">
    <location>
        <begin position="537"/>
        <end position="547"/>
    </location>
</feature>
<dbReference type="OrthoDB" id="2150662at2759"/>
<evidence type="ECO:0000256" key="1">
    <source>
        <dbReference type="SAM" id="MobiDB-lite"/>
    </source>
</evidence>
<reference evidence="3 4" key="1">
    <citation type="submission" date="2016-08" db="EMBL/GenBank/DDBJ databases">
        <title>Genomes of anaerobic fungi encode conserved fungal cellulosomes for biomass hydrolysis.</title>
        <authorList>
            <consortium name="DOE Joint Genome Institute"/>
            <person name="Haitjema C.H."/>
            <person name="Gilmore S.P."/>
            <person name="Henske J.K."/>
            <person name="Solomon K.V."/>
            <person name="De Groot R."/>
            <person name="Kuo A."/>
            <person name="Mondo S.J."/>
            <person name="Salamov A.A."/>
            <person name="Labutti K."/>
            <person name="Zhao Z."/>
            <person name="Chiniquy J."/>
            <person name="Barry K."/>
            <person name="Brewer H.M."/>
            <person name="Purvine S.O."/>
            <person name="Wright A.T."/>
            <person name="Boxma B."/>
            <person name="Van Alen T."/>
            <person name="Hackstein J.H."/>
            <person name="Baker S.E."/>
            <person name="Grigoriev I.V."/>
            <person name="O'Malley M.A."/>
        </authorList>
    </citation>
    <scope>NUCLEOTIDE SEQUENCE [LARGE SCALE GENOMIC DNA]</scope>
    <source>
        <strain evidence="4">finn</strain>
    </source>
</reference>
<dbReference type="InterPro" id="IPR053036">
    <property type="entry name" value="CellCycle_DNARepair_Reg"/>
</dbReference>
<dbReference type="SMART" id="SM00292">
    <property type="entry name" value="BRCT"/>
    <property type="match status" value="6"/>
</dbReference>
<dbReference type="InterPro" id="IPR001357">
    <property type="entry name" value="BRCT_dom"/>
</dbReference>